<dbReference type="Proteomes" id="UP001568358">
    <property type="component" value="Unassembled WGS sequence"/>
</dbReference>
<name>A0ABV4JWF1_9BACT</name>
<dbReference type="EMBL" id="JBFSOO010000010">
    <property type="protein sequence ID" value="MEZ6854382.1"/>
    <property type="molecule type" value="Genomic_DNA"/>
</dbReference>
<evidence type="ECO:0000313" key="2">
    <source>
        <dbReference type="Proteomes" id="UP001568358"/>
    </source>
</evidence>
<reference evidence="1 2" key="1">
    <citation type="submission" date="2024-07" db="EMBL/GenBank/DDBJ databases">
        <title>Active virus-host system and metabolic interactions in a Lokiarchaeon culture.</title>
        <authorList>
            <person name="Ponce Toledo R.I."/>
            <person name="Rodrigues Oliveira T."/>
            <person name="Schleper C."/>
        </authorList>
    </citation>
    <scope>NUCLEOTIDE SEQUENCE [LARGE SCALE GENOMIC DNA]</scope>
    <source>
        <strain evidence="1 2">B35</strain>
    </source>
</reference>
<sequence>MVGEFFENVHQVHTYLKAQGWKVAYNTLRKAIDERKLVERRKGGFSQRTVDQFARVHLARKADPTPEPELTAEEKVTPGLHEQKLQRQISGMEMKERREHFAFMRERGLYTQTVTVERELADRWLSMKLFLSSWLVAEADTILAMLGGDPEQAQRLLELVHGNTARADALSQHMFSRKAELVDLFRKGLTEALSKFGSGQWFTEEMREAWEEFETNREDASREAAEDVLEILGAEVEPDAVDDILCRYWILPKEAA</sequence>
<evidence type="ECO:0000313" key="1">
    <source>
        <dbReference type="EMBL" id="MEZ6854382.1"/>
    </source>
</evidence>
<proteinExistence type="predicted"/>
<gene>
    <name evidence="1" type="ORF">AB2Z07_12730</name>
</gene>
<accession>A0ABV4JWF1</accession>
<keyword evidence="2" id="KW-1185">Reference proteome</keyword>
<comment type="caution">
    <text evidence="1">The sequence shown here is derived from an EMBL/GenBank/DDBJ whole genome shotgun (WGS) entry which is preliminary data.</text>
</comment>
<protein>
    <submittedName>
        <fullName evidence="1">Uncharacterized protein</fullName>
    </submittedName>
</protein>
<organism evidence="1 2">
    <name type="scientific">Halodesulfovibrio aestuarii</name>
    <dbReference type="NCBI Taxonomy" id="126333"/>
    <lineage>
        <taxon>Bacteria</taxon>
        <taxon>Pseudomonadati</taxon>
        <taxon>Thermodesulfobacteriota</taxon>
        <taxon>Desulfovibrionia</taxon>
        <taxon>Desulfovibrionales</taxon>
        <taxon>Desulfovibrionaceae</taxon>
        <taxon>Halodesulfovibrio</taxon>
    </lineage>
</organism>
<dbReference type="RefSeq" id="WP_371150868.1">
    <property type="nucleotide sequence ID" value="NZ_JBFSOO010000010.1"/>
</dbReference>